<reference evidence="2" key="1">
    <citation type="submission" date="2020-09" db="EMBL/GenBank/DDBJ databases">
        <title>Genome seq and assembly of Tianweitania sp.</title>
        <authorList>
            <person name="Chhetri G."/>
        </authorList>
    </citation>
    <scope>NUCLEOTIDE SEQUENCE</scope>
    <source>
        <strain evidence="2">Rool2</strain>
    </source>
</reference>
<keyword evidence="2" id="KW-0489">Methyltransferase</keyword>
<dbReference type="CDD" id="cd02440">
    <property type="entry name" value="AdoMet_MTases"/>
    <property type="match status" value="1"/>
</dbReference>
<evidence type="ECO:0000313" key="2">
    <source>
        <dbReference type="EMBL" id="MBD0416903.1"/>
    </source>
</evidence>
<dbReference type="Proteomes" id="UP000643405">
    <property type="component" value="Unassembled WGS sequence"/>
</dbReference>
<comment type="caution">
    <text evidence="2">The sequence shown here is derived from an EMBL/GenBank/DDBJ whole genome shotgun (WGS) entry which is preliminary data.</text>
</comment>
<evidence type="ECO:0000259" key="1">
    <source>
        <dbReference type="Pfam" id="PF08242"/>
    </source>
</evidence>
<sequence>MSGNLTPFLDPASVIAYVHEAPRKVPGLADLHRMTTLLLAEQAPGVAEMLVVGAGGGLEIRAMAEARPDWRFTGVDPSQAMLDIARQTTSTYAERTDLVLGTAVDAPAGPFDAAVCLLTLHFLERSERLETLQEIRRRLRPGGVLVTAHHTAVDGQAETWLARSAAFAAGLKSDPGHAATSARAMAERLPLLSPPQEEDCFQEAGFRRPALFYAALSFRGWVMTT</sequence>
<protein>
    <submittedName>
        <fullName evidence="2">Class I SAM-dependent methyltransferase</fullName>
    </submittedName>
</protein>
<dbReference type="SUPFAM" id="SSF53335">
    <property type="entry name" value="S-adenosyl-L-methionine-dependent methyltransferases"/>
    <property type="match status" value="1"/>
</dbReference>
<dbReference type="AlphaFoldDB" id="A0A8J6PYL5"/>
<dbReference type="EMBL" id="JACVVX010000008">
    <property type="protein sequence ID" value="MBD0416903.1"/>
    <property type="molecule type" value="Genomic_DNA"/>
</dbReference>
<dbReference type="GO" id="GO:0008168">
    <property type="term" value="F:methyltransferase activity"/>
    <property type="evidence" value="ECO:0007669"/>
    <property type="project" value="UniProtKB-KW"/>
</dbReference>
<dbReference type="Pfam" id="PF08242">
    <property type="entry name" value="Methyltransf_12"/>
    <property type="match status" value="1"/>
</dbReference>
<keyword evidence="2" id="KW-0808">Transferase</keyword>
<dbReference type="PANTHER" id="PTHR43861">
    <property type="entry name" value="TRANS-ACONITATE 2-METHYLTRANSFERASE-RELATED"/>
    <property type="match status" value="1"/>
</dbReference>
<evidence type="ECO:0000313" key="3">
    <source>
        <dbReference type="Proteomes" id="UP000643405"/>
    </source>
</evidence>
<gene>
    <name evidence="2" type="ORF">ICI42_19825</name>
</gene>
<dbReference type="InterPro" id="IPR013217">
    <property type="entry name" value="Methyltransf_12"/>
</dbReference>
<dbReference type="GO" id="GO:0032259">
    <property type="term" value="P:methylation"/>
    <property type="evidence" value="ECO:0007669"/>
    <property type="project" value="UniProtKB-KW"/>
</dbReference>
<keyword evidence="3" id="KW-1185">Reference proteome</keyword>
<organism evidence="2 3">
    <name type="scientific">Oryzicola mucosus</name>
    <dbReference type="NCBI Taxonomy" id="2767425"/>
    <lineage>
        <taxon>Bacteria</taxon>
        <taxon>Pseudomonadati</taxon>
        <taxon>Pseudomonadota</taxon>
        <taxon>Alphaproteobacteria</taxon>
        <taxon>Hyphomicrobiales</taxon>
        <taxon>Phyllobacteriaceae</taxon>
        <taxon>Oryzicola</taxon>
    </lineage>
</organism>
<feature type="domain" description="Methyltransferase type 12" evidence="1">
    <location>
        <begin position="50"/>
        <end position="145"/>
    </location>
</feature>
<proteinExistence type="predicted"/>
<name>A0A8J6PYL5_9HYPH</name>
<dbReference type="RefSeq" id="WP_188166347.1">
    <property type="nucleotide sequence ID" value="NZ_JACVVX010000008.1"/>
</dbReference>
<accession>A0A8J6PYL5</accession>
<dbReference type="InterPro" id="IPR029063">
    <property type="entry name" value="SAM-dependent_MTases_sf"/>
</dbReference>
<dbReference type="Gene3D" id="3.40.50.150">
    <property type="entry name" value="Vaccinia Virus protein VP39"/>
    <property type="match status" value="1"/>
</dbReference>